<accession>A0A9W4TLL7</accession>
<dbReference type="PROSITE" id="PS51257">
    <property type="entry name" value="PROKAR_LIPOPROTEIN"/>
    <property type="match status" value="1"/>
</dbReference>
<evidence type="ECO:0000313" key="2">
    <source>
        <dbReference type="EMBL" id="CAI2768245.1"/>
    </source>
</evidence>
<evidence type="ECO:0000313" key="3">
    <source>
        <dbReference type="Proteomes" id="UP001152749"/>
    </source>
</evidence>
<dbReference type="InterPro" id="IPR025921">
    <property type="entry name" value="HmuY"/>
</dbReference>
<dbReference type="KEGG" id="fcs:TRV642_3452"/>
<evidence type="ECO:0008006" key="4">
    <source>
        <dbReference type="Google" id="ProtNLM"/>
    </source>
</evidence>
<reference evidence="2" key="1">
    <citation type="submission" date="2022-09" db="EMBL/GenBank/DDBJ databases">
        <authorList>
            <person name="Duchaud E."/>
        </authorList>
    </citation>
    <scope>NUCLEOTIDE SEQUENCE</scope>
    <source>
        <strain evidence="2">TRV642</strain>
    </source>
</reference>
<dbReference type="Pfam" id="PF14064">
    <property type="entry name" value="HmuY"/>
    <property type="match status" value="1"/>
</dbReference>
<protein>
    <recommendedName>
        <fullName evidence="4">HmuY protein</fullName>
    </recommendedName>
</protein>
<organism evidence="2 3">
    <name type="scientific">Flavobacterium collinsii</name>
    <dbReference type="NCBI Taxonomy" id="1114861"/>
    <lineage>
        <taxon>Bacteria</taxon>
        <taxon>Pseudomonadati</taxon>
        <taxon>Bacteroidota</taxon>
        <taxon>Flavobacteriia</taxon>
        <taxon>Flavobacteriales</taxon>
        <taxon>Flavobacteriaceae</taxon>
        <taxon>Flavobacterium</taxon>
    </lineage>
</organism>
<dbReference type="AlphaFoldDB" id="A0A9W4TLL7"/>
<dbReference type="EMBL" id="OX336425">
    <property type="protein sequence ID" value="CAI2768245.1"/>
    <property type="molecule type" value="Genomic_DNA"/>
</dbReference>
<dbReference type="RefSeq" id="WP_263360913.1">
    <property type="nucleotide sequence ID" value="NZ_OX336425.1"/>
</dbReference>
<keyword evidence="1" id="KW-0732">Signal</keyword>
<feature type="signal peptide" evidence="1">
    <location>
        <begin position="1"/>
        <end position="29"/>
    </location>
</feature>
<evidence type="ECO:0000256" key="1">
    <source>
        <dbReference type="SAM" id="SignalP"/>
    </source>
</evidence>
<gene>
    <name evidence="2" type="ORF">TRV642_3452</name>
</gene>
<sequence>MTKFKTLTEKLSRPLLTVFLLSALLTACSSDDPKVTDPENGNGGNPGTEVPATGLFYKVIHVKNYQGSTSDANPTAPSATLYYSLEENKAVEGSYKKTRKWDLAFGGLYASFLSGNNGSNSQNNGSLAGGIGGITIVAKPFNEVVDIPADNQFKTGIDLIGTDDAGSFGNGTGWYLYDFGGDVVSDGKNPQKAHVAYALGESLKITNGTVIPARTVILKTANGSYAKIKMISVYKDVYNSKDWYKDTPHMYYTFDYVMVPAGSTKFEIK</sequence>
<name>A0A9W4TLL7_9FLAO</name>
<proteinExistence type="predicted"/>
<dbReference type="Proteomes" id="UP001152749">
    <property type="component" value="Chromosome"/>
</dbReference>
<feature type="chain" id="PRO_5040948357" description="HmuY protein" evidence="1">
    <location>
        <begin position="30"/>
        <end position="269"/>
    </location>
</feature>